<dbReference type="AlphaFoldDB" id="A0A392T0Q8"/>
<keyword evidence="3" id="KW-1185">Reference proteome</keyword>
<reference evidence="2 3" key="1">
    <citation type="journal article" date="2018" name="Front. Plant Sci.">
        <title>Red Clover (Trifolium pratense) and Zigzag Clover (T. medium) - A Picture of Genomic Similarities and Differences.</title>
        <authorList>
            <person name="Dluhosova J."/>
            <person name="Istvanek J."/>
            <person name="Nedelnik J."/>
            <person name="Repkova J."/>
        </authorList>
    </citation>
    <scope>NUCLEOTIDE SEQUENCE [LARGE SCALE GENOMIC DNA]</scope>
    <source>
        <strain evidence="3">cv. 10/8</strain>
        <tissue evidence="2">Leaf</tissue>
    </source>
</reference>
<protein>
    <submittedName>
        <fullName evidence="2">Uncharacterized protein</fullName>
    </submittedName>
</protein>
<accession>A0A392T0Q8</accession>
<feature type="compositionally biased region" description="Basic and acidic residues" evidence="1">
    <location>
        <begin position="43"/>
        <end position="54"/>
    </location>
</feature>
<proteinExistence type="predicted"/>
<organism evidence="2 3">
    <name type="scientific">Trifolium medium</name>
    <dbReference type="NCBI Taxonomy" id="97028"/>
    <lineage>
        <taxon>Eukaryota</taxon>
        <taxon>Viridiplantae</taxon>
        <taxon>Streptophyta</taxon>
        <taxon>Embryophyta</taxon>
        <taxon>Tracheophyta</taxon>
        <taxon>Spermatophyta</taxon>
        <taxon>Magnoliopsida</taxon>
        <taxon>eudicotyledons</taxon>
        <taxon>Gunneridae</taxon>
        <taxon>Pentapetalae</taxon>
        <taxon>rosids</taxon>
        <taxon>fabids</taxon>
        <taxon>Fabales</taxon>
        <taxon>Fabaceae</taxon>
        <taxon>Papilionoideae</taxon>
        <taxon>50 kb inversion clade</taxon>
        <taxon>NPAAA clade</taxon>
        <taxon>Hologalegina</taxon>
        <taxon>IRL clade</taxon>
        <taxon>Trifolieae</taxon>
        <taxon>Trifolium</taxon>
    </lineage>
</organism>
<dbReference type="Proteomes" id="UP000265520">
    <property type="component" value="Unassembled WGS sequence"/>
</dbReference>
<sequence>MRAAQHYPARSAGTRRPPALNRSALRAAQVTPVRCAAARSKTSKTEKHGALRHT</sequence>
<comment type="caution">
    <text evidence="2">The sequence shown here is derived from an EMBL/GenBank/DDBJ whole genome shotgun (WGS) entry which is preliminary data.</text>
</comment>
<evidence type="ECO:0000313" key="3">
    <source>
        <dbReference type="Proteomes" id="UP000265520"/>
    </source>
</evidence>
<name>A0A392T0Q8_9FABA</name>
<feature type="non-terminal residue" evidence="2">
    <location>
        <position position="54"/>
    </location>
</feature>
<evidence type="ECO:0000313" key="2">
    <source>
        <dbReference type="EMBL" id="MCI53736.1"/>
    </source>
</evidence>
<dbReference type="EMBL" id="LXQA010468118">
    <property type="protein sequence ID" value="MCI53736.1"/>
    <property type="molecule type" value="Genomic_DNA"/>
</dbReference>
<feature type="region of interest" description="Disordered" evidence="1">
    <location>
        <begin position="1"/>
        <end position="54"/>
    </location>
</feature>
<evidence type="ECO:0000256" key="1">
    <source>
        <dbReference type="SAM" id="MobiDB-lite"/>
    </source>
</evidence>